<dbReference type="InterPro" id="IPR038770">
    <property type="entry name" value="Na+/solute_symporter_sf"/>
</dbReference>
<feature type="transmembrane region" description="Helical" evidence="8">
    <location>
        <begin position="41"/>
        <end position="62"/>
    </location>
</feature>
<evidence type="ECO:0000256" key="2">
    <source>
        <dbReference type="ARBA" id="ARBA00010145"/>
    </source>
</evidence>
<feature type="transmembrane region" description="Helical" evidence="8">
    <location>
        <begin position="131"/>
        <end position="153"/>
    </location>
</feature>
<protein>
    <submittedName>
        <fullName evidence="9">AEC family transporter</fullName>
    </submittedName>
</protein>
<evidence type="ECO:0000313" key="10">
    <source>
        <dbReference type="Proteomes" id="UP001626549"/>
    </source>
</evidence>
<dbReference type="PANTHER" id="PTHR36838:SF4">
    <property type="entry name" value="AUXIN EFFLUX CARRIER FAMILY PROTEIN"/>
    <property type="match status" value="1"/>
</dbReference>
<evidence type="ECO:0000256" key="3">
    <source>
        <dbReference type="ARBA" id="ARBA00022448"/>
    </source>
</evidence>
<accession>A0ABZ0IE64</accession>
<evidence type="ECO:0000313" key="9">
    <source>
        <dbReference type="EMBL" id="WOJ96968.1"/>
    </source>
</evidence>
<evidence type="ECO:0000256" key="5">
    <source>
        <dbReference type="ARBA" id="ARBA00022692"/>
    </source>
</evidence>
<keyword evidence="6 8" id="KW-1133">Transmembrane helix</keyword>
<feature type="transmembrane region" description="Helical" evidence="8">
    <location>
        <begin position="235"/>
        <end position="254"/>
    </location>
</feature>
<dbReference type="InterPro" id="IPR004776">
    <property type="entry name" value="Mem_transp_PIN-like"/>
</dbReference>
<sequence length="316" mass="32676">MDSPLTVFLTAITVSGPTFCWVLAGIFARRIGWLSESMVNAVSRFGFNWALPFLLFSSAAQLDLRDSGSIIILLAGTLATVVTVILSWGYASWRGFARASLGIFVQGAYRSNLAIVGVALCSAAFGESGLLLAALPIAVLTMLYNLLAVWILNATLGDHQSLTRLALGMIRNPLIIGIALGMLVATLRLPLPAPAVTLAGGISSFFLPLALMCIGGAMKLAQLRSGAALTWEATGWRLCAGPALAVTFGLLLGLRGEALGVLFMLLASPTAAASFVMVVAAGGSGSLAANIIVLTTLFSAVTVTAGFFLLSLAGLL</sequence>
<comment type="similarity">
    <text evidence="2">Belongs to the auxin efflux carrier (TC 2.A.69) family.</text>
</comment>
<keyword evidence="3" id="KW-0813">Transport</keyword>
<gene>
    <name evidence="9" type="ORF">R0137_17260</name>
</gene>
<feature type="transmembrane region" description="Helical" evidence="8">
    <location>
        <begin position="260"/>
        <end position="280"/>
    </location>
</feature>
<keyword evidence="4" id="KW-1003">Cell membrane</keyword>
<name>A0ABZ0IE64_9GAMM</name>
<dbReference type="EMBL" id="CP136865">
    <property type="protein sequence ID" value="WOJ96968.1"/>
    <property type="molecule type" value="Genomic_DNA"/>
</dbReference>
<feature type="transmembrane region" description="Helical" evidence="8">
    <location>
        <begin position="6"/>
        <end position="29"/>
    </location>
</feature>
<reference evidence="9 10" key="1">
    <citation type="submission" date="2023-10" db="EMBL/GenBank/DDBJ databases">
        <title>Two novel species belonging to the OM43/NOR5 clade.</title>
        <authorList>
            <person name="Park M."/>
        </authorList>
    </citation>
    <scope>NUCLEOTIDE SEQUENCE [LARGE SCALE GENOMIC DNA]</scope>
    <source>
        <strain evidence="9 10">IMCC45268</strain>
    </source>
</reference>
<evidence type="ECO:0000256" key="6">
    <source>
        <dbReference type="ARBA" id="ARBA00022989"/>
    </source>
</evidence>
<feature type="transmembrane region" description="Helical" evidence="8">
    <location>
        <begin position="68"/>
        <end position="91"/>
    </location>
</feature>
<evidence type="ECO:0000256" key="8">
    <source>
        <dbReference type="SAM" id="Phobius"/>
    </source>
</evidence>
<evidence type="ECO:0000256" key="7">
    <source>
        <dbReference type="ARBA" id="ARBA00023136"/>
    </source>
</evidence>
<dbReference type="Proteomes" id="UP001626549">
    <property type="component" value="Chromosome"/>
</dbReference>
<dbReference type="RefSeq" id="WP_407327654.1">
    <property type="nucleotide sequence ID" value="NZ_CP136865.1"/>
</dbReference>
<keyword evidence="7 8" id="KW-0472">Membrane</keyword>
<dbReference type="PANTHER" id="PTHR36838">
    <property type="entry name" value="AUXIN EFFLUX CARRIER FAMILY PROTEIN"/>
    <property type="match status" value="1"/>
</dbReference>
<feature type="transmembrane region" description="Helical" evidence="8">
    <location>
        <begin position="165"/>
        <end position="187"/>
    </location>
</feature>
<feature type="transmembrane region" description="Helical" evidence="8">
    <location>
        <begin position="287"/>
        <end position="310"/>
    </location>
</feature>
<keyword evidence="10" id="KW-1185">Reference proteome</keyword>
<organism evidence="9 10">
    <name type="scientific">Congregibacter brevis</name>
    <dbReference type="NCBI Taxonomy" id="3081201"/>
    <lineage>
        <taxon>Bacteria</taxon>
        <taxon>Pseudomonadati</taxon>
        <taxon>Pseudomonadota</taxon>
        <taxon>Gammaproteobacteria</taxon>
        <taxon>Cellvibrionales</taxon>
        <taxon>Halieaceae</taxon>
        <taxon>Congregibacter</taxon>
    </lineage>
</organism>
<keyword evidence="5 8" id="KW-0812">Transmembrane</keyword>
<comment type="subcellular location">
    <subcellularLocation>
        <location evidence="1">Cell membrane</location>
        <topology evidence="1">Multi-pass membrane protein</topology>
    </subcellularLocation>
</comment>
<proteinExistence type="inferred from homology"/>
<dbReference type="Pfam" id="PF03547">
    <property type="entry name" value="Mem_trans"/>
    <property type="match status" value="1"/>
</dbReference>
<evidence type="ECO:0000256" key="4">
    <source>
        <dbReference type="ARBA" id="ARBA00022475"/>
    </source>
</evidence>
<feature type="transmembrane region" description="Helical" evidence="8">
    <location>
        <begin position="193"/>
        <end position="214"/>
    </location>
</feature>
<dbReference type="Gene3D" id="1.20.1530.20">
    <property type="match status" value="1"/>
</dbReference>
<evidence type="ECO:0000256" key="1">
    <source>
        <dbReference type="ARBA" id="ARBA00004651"/>
    </source>
</evidence>